<dbReference type="GeneID" id="90984692"/>
<evidence type="ECO:0000313" key="3">
    <source>
        <dbReference type="EMBL" id="KEJ91159.1"/>
    </source>
</evidence>
<organism evidence="3 4">
    <name type="scientific">Synergistes jonesii</name>
    <dbReference type="NCBI Taxonomy" id="2754"/>
    <lineage>
        <taxon>Bacteria</taxon>
        <taxon>Thermotogati</taxon>
        <taxon>Synergistota</taxon>
        <taxon>Synergistia</taxon>
        <taxon>Synergistales</taxon>
        <taxon>Synergistaceae</taxon>
        <taxon>Synergistes</taxon>
    </lineage>
</organism>
<gene>
    <name evidence="3" type="ORF">EH55_12000</name>
</gene>
<evidence type="ECO:0000256" key="2">
    <source>
        <dbReference type="SAM" id="Phobius"/>
    </source>
</evidence>
<dbReference type="EMBL" id="JMKI01000056">
    <property type="protein sequence ID" value="KEJ91159.1"/>
    <property type="molecule type" value="Genomic_DNA"/>
</dbReference>
<sequence length="68" mass="7564">MNDETLEVTLSQLSTQLEKFEEKNTASHKELFNRLSEIEKTQARLDVVTGGALFVGGLITGIIIPKLF</sequence>
<keyword evidence="2" id="KW-1133">Transmembrane helix</keyword>
<protein>
    <submittedName>
        <fullName evidence="3">Uncharacterized protein</fullName>
    </submittedName>
</protein>
<evidence type="ECO:0000256" key="1">
    <source>
        <dbReference type="SAM" id="Coils"/>
    </source>
</evidence>
<dbReference type="RefSeq" id="WP_037978658.1">
    <property type="nucleotide sequence ID" value="NZ_JMKI01000056.1"/>
</dbReference>
<reference evidence="3 4" key="1">
    <citation type="submission" date="2014-04" db="EMBL/GenBank/DDBJ databases">
        <title>Draft Genome Sequence of Synergistes jonesii.</title>
        <authorList>
            <person name="Coil D.A."/>
            <person name="Eisen J.A."/>
            <person name="Holland-Moritz H.E."/>
        </authorList>
    </citation>
    <scope>NUCLEOTIDE SEQUENCE [LARGE SCALE GENOMIC DNA]</scope>
    <source>
        <strain evidence="3 4">78-1</strain>
    </source>
</reference>
<keyword evidence="2" id="KW-0812">Transmembrane</keyword>
<evidence type="ECO:0000313" key="4">
    <source>
        <dbReference type="Proteomes" id="UP000027665"/>
    </source>
</evidence>
<comment type="caution">
    <text evidence="3">The sequence shown here is derived from an EMBL/GenBank/DDBJ whole genome shotgun (WGS) entry which is preliminary data.</text>
</comment>
<dbReference type="AlphaFoldDB" id="A0A073IN51"/>
<accession>A0A073IN51</accession>
<dbReference type="Proteomes" id="UP000027665">
    <property type="component" value="Unassembled WGS sequence"/>
</dbReference>
<feature type="coiled-coil region" evidence="1">
    <location>
        <begin position="3"/>
        <end position="30"/>
    </location>
</feature>
<keyword evidence="4" id="KW-1185">Reference proteome</keyword>
<keyword evidence="2" id="KW-0472">Membrane</keyword>
<name>A0A073IN51_9BACT</name>
<feature type="transmembrane region" description="Helical" evidence="2">
    <location>
        <begin position="43"/>
        <end position="64"/>
    </location>
</feature>
<dbReference type="STRING" id="2754.EH55_12000"/>
<keyword evidence="1" id="KW-0175">Coiled coil</keyword>
<proteinExistence type="predicted"/>